<dbReference type="InterPro" id="IPR044726">
    <property type="entry name" value="ABCC_6TM_D2"/>
</dbReference>
<dbReference type="PANTHER" id="PTHR24223:SF404">
    <property type="entry name" value="ABC MULTIDRUG TRANSPORTER (EUROFUNG)-RELATED"/>
    <property type="match status" value="1"/>
</dbReference>
<dbReference type="InterPro" id="IPR036640">
    <property type="entry name" value="ABC1_TM_sf"/>
</dbReference>
<dbReference type="GO" id="GO:0005886">
    <property type="term" value="C:plasma membrane"/>
    <property type="evidence" value="ECO:0007669"/>
    <property type="project" value="UniProtKB-SubCell"/>
</dbReference>
<dbReference type="InterPro" id="IPR011527">
    <property type="entry name" value="ABC1_TM_dom"/>
</dbReference>
<proteinExistence type="predicted"/>
<dbReference type="Gene3D" id="1.20.1560.10">
    <property type="entry name" value="ABC transporter type 1, transmembrane domain"/>
    <property type="match status" value="2"/>
</dbReference>
<name>A0A2K0TG26_TRIHA</name>
<dbReference type="Pfam" id="PF00664">
    <property type="entry name" value="ABC_membrane"/>
    <property type="match status" value="1"/>
</dbReference>
<feature type="transmembrane region" description="Helical" evidence="9">
    <location>
        <begin position="638"/>
        <end position="655"/>
    </location>
</feature>
<evidence type="ECO:0000256" key="5">
    <source>
        <dbReference type="ARBA" id="ARBA00022741"/>
    </source>
</evidence>
<keyword evidence="7 9" id="KW-1133">Transmembrane helix</keyword>
<dbReference type="GO" id="GO:0005524">
    <property type="term" value="F:ATP binding"/>
    <property type="evidence" value="ECO:0007669"/>
    <property type="project" value="UniProtKB-KW"/>
</dbReference>
<dbReference type="Proteomes" id="UP000236290">
    <property type="component" value="Unassembled WGS sequence"/>
</dbReference>
<dbReference type="InterPro" id="IPR027417">
    <property type="entry name" value="P-loop_NTPase"/>
</dbReference>
<feature type="transmembrane region" description="Helical" evidence="9">
    <location>
        <begin position="465"/>
        <end position="487"/>
    </location>
</feature>
<dbReference type="OrthoDB" id="6500128at2759"/>
<dbReference type="CDD" id="cd03250">
    <property type="entry name" value="ABCC_MRP_domain1"/>
    <property type="match status" value="1"/>
</dbReference>
<evidence type="ECO:0000256" key="3">
    <source>
        <dbReference type="ARBA" id="ARBA00022475"/>
    </source>
</evidence>
<feature type="transmembrane region" description="Helical" evidence="9">
    <location>
        <begin position="748"/>
        <end position="769"/>
    </location>
</feature>
<dbReference type="SMART" id="SM00382">
    <property type="entry name" value="AAA"/>
    <property type="match status" value="2"/>
</dbReference>
<dbReference type="SUPFAM" id="SSF52540">
    <property type="entry name" value="P-loop containing nucleoside triphosphate hydrolases"/>
    <property type="match status" value="2"/>
</dbReference>
<keyword evidence="10" id="KW-0732">Signal</keyword>
<gene>
    <name evidence="13" type="ORF">THARTR1_11037</name>
</gene>
<evidence type="ECO:0000256" key="6">
    <source>
        <dbReference type="ARBA" id="ARBA00022840"/>
    </source>
</evidence>
<evidence type="ECO:0000256" key="4">
    <source>
        <dbReference type="ARBA" id="ARBA00022692"/>
    </source>
</evidence>
<dbReference type="PROSITE" id="PS50893">
    <property type="entry name" value="ABC_TRANSPORTER_2"/>
    <property type="match status" value="1"/>
</dbReference>
<dbReference type="CDD" id="cd18580">
    <property type="entry name" value="ABC_6TM_ABCC_D2"/>
    <property type="match status" value="1"/>
</dbReference>
<sequence length="977" mass="108047">MPVVIILVFIGATLPLSVSTSTAQRLWVEKVEDRLRLTSHVLENIKAVKMLGLSEKLSSIIQGLRHTEIVASSAFRKLLIWRIVLSQAPTDLAPIATFTLYVVIALIRKDNSLLAAQAFTSLSLVSLLTTPVLTLIQSIPAVMQCMGCFDRMQEYCSVPYASDIPDSQVNSTESFGGPSIDLEKVSIGSHPHENLVEFHNQDFGWKEVKNPVLRNIDLSIKHGAFTAIVGPVGSGKSTLLESILGESLATEGSTTRNFATIGYCSQAPWLQSHTVRENIIGNMDFDKDWYKTVIWACGIEEDLSRLAQGDKTLVGSNGLKLSGGQKQRIGLARALYSRCRVVLLDDVFSGVDAAATEKIASRLFEANGLFRNLRTTVVFTTHSSLLLPYADQIVVLADAMNVKKSSSCDEEIVASDEKASTRDISHIVGIDEEEENVPDSAESTLNGLSEDDTTRQKGDFSDYMYYLRATGFPVVAGFLGTVVFWAFCRQFPTVWVDWWTAANERNPEARVGMYLGIYAFLGVIGVVFMTCACWFVVLLLNFHMTSNNLTDYEHRLMFINMVSKSSLRLHEDVLSATLKAPFQFFQLVDIGNITNRFSRDMDLVDMDLPMQALNFVAATGTCTAQIVILAVYAKYLAITIPFVAGLVYITQKFYLRTSRQLRLLDIEAKAPLYTHFLELVSGAVTVRAFGWQAAFDDACVSLLNFSQRPVYLLNCIQQCLQFFLDMMVAVVTISLMAMVVFMRDSFDPGSVGVALVMVMTFNSNLMLLIRFWTLMETSIGAISRIKSYVATTKPEEIAADMQQLPPEWPSTGSIKLSHLEAGHSMTSAPVLKNLTMSISPGEKIAICGPSGSGKTTLALSLLRMVETQQGSIEIDGVNLSMHSRSEIRQRLNVVTQEPFIMPRDVRFNIDPLQNASNESMVAALQRLGLWDSMKSEGGLDMPLKTTSWSAGQRQLLCLARAMVRKGKILILDEATSR</sequence>
<organism evidence="13 14">
    <name type="scientific">Trichoderma harzianum</name>
    <name type="common">Hypocrea lixii</name>
    <dbReference type="NCBI Taxonomy" id="5544"/>
    <lineage>
        <taxon>Eukaryota</taxon>
        <taxon>Fungi</taxon>
        <taxon>Dikarya</taxon>
        <taxon>Ascomycota</taxon>
        <taxon>Pezizomycotina</taxon>
        <taxon>Sordariomycetes</taxon>
        <taxon>Hypocreomycetidae</taxon>
        <taxon>Hypocreales</taxon>
        <taxon>Hypocreaceae</taxon>
        <taxon>Trichoderma</taxon>
    </lineage>
</organism>
<reference evidence="13 14" key="1">
    <citation type="submission" date="2017-02" db="EMBL/GenBank/DDBJ databases">
        <title>Genomes of Trichoderma spp. with biocontrol activity.</title>
        <authorList>
            <person name="Gardiner D."/>
            <person name="Kazan K."/>
            <person name="Vos C."/>
            <person name="Harvey P."/>
        </authorList>
    </citation>
    <scope>NUCLEOTIDE SEQUENCE [LARGE SCALE GENOMIC DNA]</scope>
    <source>
        <strain evidence="13 14">Tr1</strain>
    </source>
</reference>
<evidence type="ECO:0000313" key="13">
    <source>
        <dbReference type="EMBL" id="PNP44466.1"/>
    </source>
</evidence>
<comment type="caution">
    <text evidence="13">The sequence shown here is derived from an EMBL/GenBank/DDBJ whole genome shotgun (WGS) entry which is preliminary data.</text>
</comment>
<dbReference type="PROSITE" id="PS00211">
    <property type="entry name" value="ABC_TRANSPORTER_1"/>
    <property type="match status" value="1"/>
</dbReference>
<evidence type="ECO:0008006" key="15">
    <source>
        <dbReference type="Google" id="ProtNLM"/>
    </source>
</evidence>
<comment type="subcellular location">
    <subcellularLocation>
        <location evidence="1">Cell membrane</location>
        <topology evidence="1">Multi-pass membrane protein</topology>
    </subcellularLocation>
</comment>
<dbReference type="InterPro" id="IPR003439">
    <property type="entry name" value="ABC_transporter-like_ATP-bd"/>
</dbReference>
<keyword evidence="4 9" id="KW-0812">Transmembrane</keyword>
<keyword evidence="8 9" id="KW-0472">Membrane</keyword>
<feature type="chain" id="PRO_5014415912" description="ABC transporter" evidence="10">
    <location>
        <begin position="20"/>
        <end position="977"/>
    </location>
</feature>
<evidence type="ECO:0000259" key="11">
    <source>
        <dbReference type="PROSITE" id="PS50893"/>
    </source>
</evidence>
<evidence type="ECO:0000256" key="9">
    <source>
        <dbReference type="SAM" id="Phobius"/>
    </source>
</evidence>
<dbReference type="EMBL" id="MTYI01000323">
    <property type="protein sequence ID" value="PNP44466.1"/>
    <property type="molecule type" value="Genomic_DNA"/>
</dbReference>
<evidence type="ECO:0000256" key="7">
    <source>
        <dbReference type="ARBA" id="ARBA00022989"/>
    </source>
</evidence>
<feature type="domain" description="ABC transmembrane type-1" evidence="12">
    <location>
        <begin position="1"/>
        <end position="144"/>
    </location>
</feature>
<dbReference type="FunFam" id="1.20.1560.10:FF:000066">
    <property type="entry name" value="ABC multidrug transporter (Eurofung)"/>
    <property type="match status" value="1"/>
</dbReference>
<keyword evidence="6" id="KW-0067">ATP-binding</keyword>
<protein>
    <recommendedName>
        <fullName evidence="15">ABC transporter</fullName>
    </recommendedName>
</protein>
<accession>A0A2K0TG26</accession>
<evidence type="ECO:0000256" key="2">
    <source>
        <dbReference type="ARBA" id="ARBA00022448"/>
    </source>
</evidence>
<feature type="transmembrane region" description="Helical" evidence="9">
    <location>
        <begin position="722"/>
        <end position="742"/>
    </location>
</feature>
<dbReference type="PROSITE" id="PS50929">
    <property type="entry name" value="ABC_TM1F"/>
    <property type="match status" value="2"/>
</dbReference>
<evidence type="ECO:0000259" key="12">
    <source>
        <dbReference type="PROSITE" id="PS50929"/>
    </source>
</evidence>
<dbReference type="InterPro" id="IPR017871">
    <property type="entry name" value="ABC_transporter-like_CS"/>
</dbReference>
<feature type="domain" description="ABC transmembrane type-1" evidence="12">
    <location>
        <begin position="495"/>
        <end position="777"/>
    </location>
</feature>
<dbReference type="PANTHER" id="PTHR24223">
    <property type="entry name" value="ATP-BINDING CASSETTE SUB-FAMILY C"/>
    <property type="match status" value="1"/>
</dbReference>
<dbReference type="Pfam" id="PF00005">
    <property type="entry name" value="ABC_tran"/>
    <property type="match status" value="2"/>
</dbReference>
<evidence type="ECO:0000256" key="1">
    <source>
        <dbReference type="ARBA" id="ARBA00004651"/>
    </source>
</evidence>
<dbReference type="GO" id="GO:0016887">
    <property type="term" value="F:ATP hydrolysis activity"/>
    <property type="evidence" value="ECO:0007669"/>
    <property type="project" value="InterPro"/>
</dbReference>
<feature type="transmembrane region" description="Helical" evidence="9">
    <location>
        <begin position="515"/>
        <end position="540"/>
    </location>
</feature>
<keyword evidence="3" id="KW-1003">Cell membrane</keyword>
<dbReference type="Gene3D" id="3.40.50.300">
    <property type="entry name" value="P-loop containing nucleotide triphosphate hydrolases"/>
    <property type="match status" value="2"/>
</dbReference>
<keyword evidence="2" id="KW-0813">Transport</keyword>
<feature type="domain" description="ABC transporter" evidence="11">
    <location>
        <begin position="198"/>
        <end position="423"/>
    </location>
</feature>
<dbReference type="SUPFAM" id="SSF90123">
    <property type="entry name" value="ABC transporter transmembrane region"/>
    <property type="match status" value="2"/>
</dbReference>
<evidence type="ECO:0000256" key="8">
    <source>
        <dbReference type="ARBA" id="ARBA00023136"/>
    </source>
</evidence>
<feature type="signal peptide" evidence="10">
    <location>
        <begin position="1"/>
        <end position="19"/>
    </location>
</feature>
<dbReference type="InterPro" id="IPR003593">
    <property type="entry name" value="AAA+_ATPase"/>
</dbReference>
<dbReference type="GO" id="GO:0140359">
    <property type="term" value="F:ABC-type transporter activity"/>
    <property type="evidence" value="ECO:0007669"/>
    <property type="project" value="InterPro"/>
</dbReference>
<evidence type="ECO:0000313" key="14">
    <source>
        <dbReference type="Proteomes" id="UP000236290"/>
    </source>
</evidence>
<evidence type="ECO:0000256" key="10">
    <source>
        <dbReference type="SAM" id="SignalP"/>
    </source>
</evidence>
<dbReference type="InterPro" id="IPR050173">
    <property type="entry name" value="ABC_transporter_C-like"/>
</dbReference>
<keyword evidence="5" id="KW-0547">Nucleotide-binding</keyword>
<dbReference type="AlphaFoldDB" id="A0A2K0TG26"/>